<keyword evidence="9" id="KW-1185">Reference proteome</keyword>
<evidence type="ECO:0000313" key="8">
    <source>
        <dbReference type="EMBL" id="RDD63632.1"/>
    </source>
</evidence>
<dbReference type="Pfam" id="PF00448">
    <property type="entry name" value="SRP54"/>
    <property type="match status" value="1"/>
</dbReference>
<evidence type="ECO:0000259" key="7">
    <source>
        <dbReference type="SMART" id="SM00962"/>
    </source>
</evidence>
<evidence type="ECO:0000256" key="5">
    <source>
        <dbReference type="ARBA" id="ARBA00023136"/>
    </source>
</evidence>
<dbReference type="PANTHER" id="PTHR43134:SF3">
    <property type="entry name" value="FLAGELLAR BIOSYNTHESIS PROTEIN FLHF"/>
    <property type="match status" value="1"/>
</dbReference>
<keyword evidence="5" id="KW-0472">Membrane</keyword>
<dbReference type="InterPro" id="IPR000897">
    <property type="entry name" value="SRP54_GTPase_dom"/>
</dbReference>
<gene>
    <name evidence="8" type="ORF">DRB17_00145</name>
</gene>
<dbReference type="RefSeq" id="WP_114580145.1">
    <property type="nucleotide sequence ID" value="NZ_QPMH01000001.1"/>
</dbReference>
<comment type="caution">
    <text evidence="8">The sequence shown here is derived from an EMBL/GenBank/DDBJ whole genome shotgun (WGS) entry which is preliminary data.</text>
</comment>
<reference evidence="8 9" key="1">
    <citation type="submission" date="2018-07" db="EMBL/GenBank/DDBJ databases">
        <title>Venubactetium sediminum gen. nov., sp. nov., isolated from a marine solar saltern.</title>
        <authorList>
            <person name="Wang S."/>
        </authorList>
    </citation>
    <scope>NUCLEOTIDE SEQUENCE [LARGE SCALE GENOMIC DNA]</scope>
    <source>
        <strain evidence="8 9">WD2A32</strain>
    </source>
</reference>
<keyword evidence="4" id="KW-0342">GTP-binding</keyword>
<dbReference type="Gene3D" id="3.40.50.300">
    <property type="entry name" value="P-loop containing nucleotide triphosphate hydrolases"/>
    <property type="match status" value="1"/>
</dbReference>
<dbReference type="GO" id="GO:0005047">
    <property type="term" value="F:signal recognition particle binding"/>
    <property type="evidence" value="ECO:0007669"/>
    <property type="project" value="TreeGrafter"/>
</dbReference>
<evidence type="ECO:0000256" key="1">
    <source>
        <dbReference type="ARBA" id="ARBA00004413"/>
    </source>
</evidence>
<sequence length="329" mass="34106">MRLKTFIADSLPQAMEQVRERLGDEAIILSTEDDPEGNGVRITAALNEELEEPGIFDGDDGLDAFNRLSEALEYHRVPVGLSDRLMTAAGNMDGGTPTMALASALDLELRFMPPPQGPTERPLLLLGPPGAGKTATAAKLAAQVRVRGKKATLITLDTGKAGGLAQVTAFTEALGAELREARDAESLKRAVSACPDNHFVVIDAIGASPFDGDAMRETADWLELSGAEGVLVLQGGGDPLESAEFAIAYAEAGAQRLIATKLDATRRLGGVLSAAHAADLTLMGLGTAPTIGGGLRPVNPVQLSKLILPEEAGDEPELTSPAVANGAGT</sequence>
<dbReference type="InterPro" id="IPR027417">
    <property type="entry name" value="P-loop_NTPase"/>
</dbReference>
<evidence type="ECO:0000256" key="6">
    <source>
        <dbReference type="SAM" id="MobiDB-lite"/>
    </source>
</evidence>
<dbReference type="SUPFAM" id="SSF52540">
    <property type="entry name" value="P-loop containing nucleoside triphosphate hydrolases"/>
    <property type="match status" value="1"/>
</dbReference>
<feature type="domain" description="SRP54-type proteins GTP-binding" evidence="7">
    <location>
        <begin position="120"/>
        <end position="309"/>
    </location>
</feature>
<comment type="subcellular location">
    <subcellularLocation>
        <location evidence="1">Cell membrane</location>
        <topology evidence="1">Peripheral membrane protein</topology>
        <orientation evidence="1">Cytoplasmic side</orientation>
    </subcellularLocation>
</comment>
<dbReference type="GO" id="GO:0006614">
    <property type="term" value="P:SRP-dependent cotranslational protein targeting to membrane"/>
    <property type="evidence" value="ECO:0007669"/>
    <property type="project" value="InterPro"/>
</dbReference>
<evidence type="ECO:0000256" key="3">
    <source>
        <dbReference type="ARBA" id="ARBA00022741"/>
    </source>
</evidence>
<protein>
    <recommendedName>
        <fullName evidence="7">SRP54-type proteins GTP-binding domain-containing protein</fullName>
    </recommendedName>
</protein>
<feature type="region of interest" description="Disordered" evidence="6">
    <location>
        <begin position="310"/>
        <end position="329"/>
    </location>
</feature>
<comment type="similarity">
    <text evidence="2">Belongs to the GTP-binding SRP family.</text>
</comment>
<evidence type="ECO:0000256" key="4">
    <source>
        <dbReference type="ARBA" id="ARBA00023134"/>
    </source>
</evidence>
<dbReference type="GO" id="GO:0003924">
    <property type="term" value="F:GTPase activity"/>
    <property type="evidence" value="ECO:0007669"/>
    <property type="project" value="TreeGrafter"/>
</dbReference>
<keyword evidence="3" id="KW-0547">Nucleotide-binding</keyword>
<dbReference type="EMBL" id="QPMH01000001">
    <property type="protein sequence ID" value="RDD63632.1"/>
    <property type="molecule type" value="Genomic_DNA"/>
</dbReference>
<dbReference type="AlphaFoldDB" id="A0A369TFN8"/>
<accession>A0A369TFN8</accession>
<name>A0A369TFN8_9PROT</name>
<dbReference type="SMART" id="SM00962">
    <property type="entry name" value="SRP54"/>
    <property type="match status" value="1"/>
</dbReference>
<evidence type="ECO:0000313" key="9">
    <source>
        <dbReference type="Proteomes" id="UP000253941"/>
    </source>
</evidence>
<organism evidence="8 9">
    <name type="scientific">Ferruginivarius sediminum</name>
    <dbReference type="NCBI Taxonomy" id="2661937"/>
    <lineage>
        <taxon>Bacteria</taxon>
        <taxon>Pseudomonadati</taxon>
        <taxon>Pseudomonadota</taxon>
        <taxon>Alphaproteobacteria</taxon>
        <taxon>Rhodospirillales</taxon>
        <taxon>Rhodospirillaceae</taxon>
        <taxon>Ferruginivarius</taxon>
    </lineage>
</organism>
<evidence type="ECO:0000256" key="2">
    <source>
        <dbReference type="ARBA" id="ARBA00008531"/>
    </source>
</evidence>
<dbReference type="GO" id="GO:0005886">
    <property type="term" value="C:plasma membrane"/>
    <property type="evidence" value="ECO:0007669"/>
    <property type="project" value="UniProtKB-SubCell"/>
</dbReference>
<dbReference type="Proteomes" id="UP000253941">
    <property type="component" value="Unassembled WGS sequence"/>
</dbReference>
<dbReference type="GO" id="GO:0005525">
    <property type="term" value="F:GTP binding"/>
    <property type="evidence" value="ECO:0007669"/>
    <property type="project" value="UniProtKB-KW"/>
</dbReference>
<proteinExistence type="inferred from homology"/>
<dbReference type="PANTHER" id="PTHR43134">
    <property type="entry name" value="SIGNAL RECOGNITION PARTICLE RECEPTOR SUBUNIT ALPHA"/>
    <property type="match status" value="1"/>
</dbReference>